<keyword evidence="3" id="KW-1185">Reference proteome</keyword>
<evidence type="ECO:0000256" key="1">
    <source>
        <dbReference type="SAM" id="MobiDB-lite"/>
    </source>
</evidence>
<dbReference type="Proteomes" id="UP000239415">
    <property type="component" value="Unassembled WGS sequence"/>
</dbReference>
<gene>
    <name evidence="2" type="ORF">CLV67_124108</name>
</gene>
<sequence length="266" mass="28321">MPDRRRFTGSGSWWRPGRVLGIWWRSVTPRSAGPHRRHRVCPARPVCVSDRLERIARCPPCRLDPPGRRDGHAPGIGVRGGGQQPLRGPSWAATAAPWPARSAGSVPLVPRERTWVIVRGLGASPVSPGWPSAAWRARGPRRGVHRPTRRRVAIAPRRRPVRRVTEPEPVRVSAGAPGQSSRLGTPAGTGGCTAGRTAMVVPPPAGRTGVVTSGEAWPWAGGSAAGSRPVGGSVVLRDPSTGIASARCMALIIDERAFNARLSECL</sequence>
<proteinExistence type="predicted"/>
<protein>
    <submittedName>
        <fullName evidence="2">Uncharacterized protein</fullName>
    </submittedName>
</protein>
<evidence type="ECO:0000313" key="3">
    <source>
        <dbReference type="Proteomes" id="UP000239415"/>
    </source>
</evidence>
<organism evidence="2 3">
    <name type="scientific">Actinoplanes italicus</name>
    <dbReference type="NCBI Taxonomy" id="113567"/>
    <lineage>
        <taxon>Bacteria</taxon>
        <taxon>Bacillati</taxon>
        <taxon>Actinomycetota</taxon>
        <taxon>Actinomycetes</taxon>
        <taxon>Micromonosporales</taxon>
        <taxon>Micromonosporaceae</taxon>
        <taxon>Actinoplanes</taxon>
    </lineage>
</organism>
<feature type="compositionally biased region" description="Basic residues" evidence="1">
    <location>
        <begin position="138"/>
        <end position="162"/>
    </location>
</feature>
<dbReference type="AlphaFoldDB" id="A0A2T0JYZ4"/>
<reference evidence="2 3" key="1">
    <citation type="submission" date="2018-03" db="EMBL/GenBank/DDBJ databases">
        <title>Genomic Encyclopedia of Archaeal and Bacterial Type Strains, Phase II (KMG-II): from individual species to whole genera.</title>
        <authorList>
            <person name="Goeker M."/>
        </authorList>
    </citation>
    <scope>NUCLEOTIDE SEQUENCE [LARGE SCALE GENOMIC DNA]</scope>
    <source>
        <strain evidence="2 3">DSM 43146</strain>
    </source>
</reference>
<name>A0A2T0JYZ4_9ACTN</name>
<feature type="region of interest" description="Disordered" evidence="1">
    <location>
        <begin position="63"/>
        <end position="93"/>
    </location>
</feature>
<evidence type="ECO:0000313" key="2">
    <source>
        <dbReference type="EMBL" id="PRX13919.1"/>
    </source>
</evidence>
<accession>A0A2T0JYZ4</accession>
<feature type="region of interest" description="Disordered" evidence="1">
    <location>
        <begin position="127"/>
        <end position="189"/>
    </location>
</feature>
<dbReference type="EMBL" id="PVMZ01000024">
    <property type="protein sequence ID" value="PRX13919.1"/>
    <property type="molecule type" value="Genomic_DNA"/>
</dbReference>
<comment type="caution">
    <text evidence="2">The sequence shown here is derived from an EMBL/GenBank/DDBJ whole genome shotgun (WGS) entry which is preliminary data.</text>
</comment>